<evidence type="ECO:0000256" key="1">
    <source>
        <dbReference type="ARBA" id="ARBA00001911"/>
    </source>
</evidence>
<organism evidence="6 7">
    <name type="scientific">Alteromonas confluentis</name>
    <dbReference type="NCBI Taxonomy" id="1656094"/>
    <lineage>
        <taxon>Bacteria</taxon>
        <taxon>Pseudomonadati</taxon>
        <taxon>Pseudomonadota</taxon>
        <taxon>Gammaproteobacteria</taxon>
        <taxon>Alteromonadales</taxon>
        <taxon>Alteromonadaceae</taxon>
        <taxon>Alteromonas/Salinimonas group</taxon>
        <taxon>Alteromonas</taxon>
    </lineage>
</organism>
<gene>
    <name evidence="6" type="ORF">BFC18_05690</name>
</gene>
<dbReference type="PANTHER" id="PTHR23420:SF0">
    <property type="entry name" value="ADENOSYLHOMOCYSTEINASE"/>
    <property type="match status" value="1"/>
</dbReference>
<comment type="caution">
    <text evidence="6">The sequence shown here is derived from an EMBL/GenBank/DDBJ whole genome shotgun (WGS) entry which is preliminary data.</text>
</comment>
<accession>A0A1E7ZEQ6</accession>
<dbReference type="EMBL" id="MDHN01000009">
    <property type="protein sequence ID" value="OFC71932.1"/>
    <property type="molecule type" value="Genomic_DNA"/>
</dbReference>
<sequence length="368" mass="39708">MYQNFQAELDWATLHMTRTRDALAALPDLSGVRLACNMHLDLKMAPLVAGLLDRGCEIFLTTCNPTTVQDDVVAYLVEKGAAAHAWRDMSDADWSESFNKALAWQPTHLCEMGADLTTRLHENDASTTVKAGLEATGSGITRLGGVAPRYPIFNWDDLPVKEGLHNRHMVGLSAWQTFFQTTHLTLHEKTVVVIGYGLVGQGVAASAKAFGAQVQVAELDPARALQAKYDGWPVVSLDDAAKEADVIATATGAAGVVSARHLDRLKDGAFVLNVGHVAKEIDVAYLKANSTESLPMPYVNAYNRNGKTVFLLADGSMFNLTAGYGDSINAFDVTLAVMAAGIGFIVREGEQSENGLYLLPETAWKKVL</sequence>
<dbReference type="GO" id="GO:0006730">
    <property type="term" value="P:one-carbon metabolic process"/>
    <property type="evidence" value="ECO:0007669"/>
    <property type="project" value="UniProtKB-KW"/>
</dbReference>
<dbReference type="GO" id="GO:0033353">
    <property type="term" value="P:S-adenosylmethionine cycle"/>
    <property type="evidence" value="ECO:0007669"/>
    <property type="project" value="TreeGrafter"/>
</dbReference>
<dbReference type="GO" id="GO:0005829">
    <property type="term" value="C:cytosol"/>
    <property type="evidence" value="ECO:0007669"/>
    <property type="project" value="TreeGrafter"/>
</dbReference>
<dbReference type="Proteomes" id="UP000175691">
    <property type="component" value="Unassembled WGS sequence"/>
</dbReference>
<dbReference type="InterPro" id="IPR042172">
    <property type="entry name" value="Adenosylhomocyst_ase-like_sf"/>
</dbReference>
<dbReference type="Gene3D" id="3.40.50.1480">
    <property type="entry name" value="Adenosylhomocysteinase-like"/>
    <property type="match status" value="1"/>
</dbReference>
<dbReference type="SUPFAM" id="SSF52283">
    <property type="entry name" value="Formate/glycerate dehydrogenase catalytic domain-like"/>
    <property type="match status" value="1"/>
</dbReference>
<dbReference type="InterPro" id="IPR036291">
    <property type="entry name" value="NAD(P)-bd_dom_sf"/>
</dbReference>
<feature type="domain" description="S-adenosyl-L-homocysteine hydrolase NAD binding" evidence="5">
    <location>
        <begin position="166"/>
        <end position="325"/>
    </location>
</feature>
<dbReference type="AlphaFoldDB" id="A0A1E7ZEQ6"/>
<dbReference type="Pfam" id="PF00670">
    <property type="entry name" value="AdoHcyase_NAD"/>
    <property type="match status" value="1"/>
</dbReference>
<dbReference type="InterPro" id="IPR015878">
    <property type="entry name" value="Ado_hCys_hydrolase_NAD-bd"/>
</dbReference>
<evidence type="ECO:0000256" key="2">
    <source>
        <dbReference type="ARBA" id="ARBA00007122"/>
    </source>
</evidence>
<dbReference type="Gene3D" id="3.40.50.720">
    <property type="entry name" value="NAD(P)-binding Rossmann-like Domain"/>
    <property type="match status" value="1"/>
</dbReference>
<evidence type="ECO:0000259" key="5">
    <source>
        <dbReference type="SMART" id="SM00997"/>
    </source>
</evidence>
<dbReference type="InterPro" id="IPR000043">
    <property type="entry name" value="Adenosylhomocysteinase-like"/>
</dbReference>
<dbReference type="PANTHER" id="PTHR23420">
    <property type="entry name" value="ADENOSYLHOMOCYSTEINASE"/>
    <property type="match status" value="1"/>
</dbReference>
<dbReference type="GO" id="GO:0004013">
    <property type="term" value="F:adenosylhomocysteinase activity"/>
    <property type="evidence" value="ECO:0007669"/>
    <property type="project" value="TreeGrafter"/>
</dbReference>
<evidence type="ECO:0000313" key="6">
    <source>
        <dbReference type="EMBL" id="OFC71932.1"/>
    </source>
</evidence>
<dbReference type="STRING" id="1656094.BFC18_05690"/>
<keyword evidence="7" id="KW-1185">Reference proteome</keyword>
<comment type="cofactor">
    <cofactor evidence="1">
        <name>NAD(+)</name>
        <dbReference type="ChEBI" id="CHEBI:57540"/>
    </cofactor>
</comment>
<dbReference type="SUPFAM" id="SSF51735">
    <property type="entry name" value="NAD(P)-binding Rossmann-fold domains"/>
    <property type="match status" value="1"/>
</dbReference>
<reference evidence="6 7" key="1">
    <citation type="submission" date="2016-08" db="EMBL/GenBank/DDBJ databases">
        <authorList>
            <person name="Seilhamer J.J."/>
        </authorList>
    </citation>
    <scope>NUCLEOTIDE SEQUENCE [LARGE SCALE GENOMIC DNA]</scope>
    <source>
        <strain evidence="6 7">KCTC 42603</strain>
    </source>
</reference>
<comment type="similarity">
    <text evidence="2">Belongs to the adenosylhomocysteinase family.</text>
</comment>
<evidence type="ECO:0000313" key="7">
    <source>
        <dbReference type="Proteomes" id="UP000175691"/>
    </source>
</evidence>
<name>A0A1E7ZEQ6_9ALTE</name>
<keyword evidence="3" id="KW-0554">One-carbon metabolism</keyword>
<dbReference type="OrthoDB" id="9802717at2"/>
<proteinExistence type="inferred from homology"/>
<protein>
    <submittedName>
        <fullName evidence="6">Adenosylhomocysteinase</fullName>
    </submittedName>
</protein>
<dbReference type="SMART" id="SM00996">
    <property type="entry name" value="AdoHcyase"/>
    <property type="match status" value="1"/>
</dbReference>
<dbReference type="SMART" id="SM00997">
    <property type="entry name" value="AdoHcyase_NAD"/>
    <property type="match status" value="1"/>
</dbReference>
<keyword evidence="4" id="KW-0520">NAD</keyword>
<evidence type="ECO:0000256" key="4">
    <source>
        <dbReference type="ARBA" id="ARBA00023027"/>
    </source>
</evidence>
<evidence type="ECO:0000256" key="3">
    <source>
        <dbReference type="ARBA" id="ARBA00022563"/>
    </source>
</evidence>
<dbReference type="Pfam" id="PF05221">
    <property type="entry name" value="AdoHcyase"/>
    <property type="match status" value="1"/>
</dbReference>
<dbReference type="RefSeq" id="WP_070123982.1">
    <property type="nucleotide sequence ID" value="NZ_MDHN01000009.1"/>
</dbReference>